<gene>
    <name evidence="2" type="ORF">ElyMa_000412500</name>
</gene>
<feature type="region of interest" description="Disordered" evidence="1">
    <location>
        <begin position="1"/>
        <end position="20"/>
    </location>
</feature>
<evidence type="ECO:0000256" key="1">
    <source>
        <dbReference type="SAM" id="MobiDB-lite"/>
    </source>
</evidence>
<accession>A0AAV4FJW6</accession>
<dbReference type="AlphaFoldDB" id="A0AAV4FJW6"/>
<protein>
    <submittedName>
        <fullName evidence="2">Uncharacterized protein</fullName>
    </submittedName>
</protein>
<reference evidence="2 3" key="1">
    <citation type="journal article" date="2021" name="Elife">
        <title>Chloroplast acquisition without the gene transfer in kleptoplastic sea slugs, Plakobranchus ocellatus.</title>
        <authorList>
            <person name="Maeda T."/>
            <person name="Takahashi S."/>
            <person name="Yoshida T."/>
            <person name="Shimamura S."/>
            <person name="Takaki Y."/>
            <person name="Nagai Y."/>
            <person name="Toyoda A."/>
            <person name="Suzuki Y."/>
            <person name="Arimoto A."/>
            <person name="Ishii H."/>
            <person name="Satoh N."/>
            <person name="Nishiyama T."/>
            <person name="Hasebe M."/>
            <person name="Maruyama T."/>
            <person name="Minagawa J."/>
            <person name="Obokata J."/>
            <person name="Shigenobu S."/>
        </authorList>
    </citation>
    <scope>NUCLEOTIDE SEQUENCE [LARGE SCALE GENOMIC DNA]</scope>
</reference>
<evidence type="ECO:0000313" key="3">
    <source>
        <dbReference type="Proteomes" id="UP000762676"/>
    </source>
</evidence>
<evidence type="ECO:0000313" key="2">
    <source>
        <dbReference type="EMBL" id="GFR73732.1"/>
    </source>
</evidence>
<keyword evidence="3" id="KW-1185">Reference proteome</keyword>
<organism evidence="2 3">
    <name type="scientific">Elysia marginata</name>
    <dbReference type="NCBI Taxonomy" id="1093978"/>
    <lineage>
        <taxon>Eukaryota</taxon>
        <taxon>Metazoa</taxon>
        <taxon>Spiralia</taxon>
        <taxon>Lophotrochozoa</taxon>
        <taxon>Mollusca</taxon>
        <taxon>Gastropoda</taxon>
        <taxon>Heterobranchia</taxon>
        <taxon>Euthyneura</taxon>
        <taxon>Panpulmonata</taxon>
        <taxon>Sacoglossa</taxon>
        <taxon>Placobranchoidea</taxon>
        <taxon>Plakobranchidae</taxon>
        <taxon>Elysia</taxon>
    </lineage>
</organism>
<dbReference type="Proteomes" id="UP000762676">
    <property type="component" value="Unassembled WGS sequence"/>
</dbReference>
<proteinExistence type="predicted"/>
<comment type="caution">
    <text evidence="2">The sequence shown here is derived from an EMBL/GenBank/DDBJ whole genome shotgun (WGS) entry which is preliminary data.</text>
</comment>
<sequence>MGIACKGWHKTKSQDPRDKHTTQQWGNITLIYSLGFFFLLLSETEEAINNDVETKLDELASTAGDSKFKTKALEKLDCLISPRAANEKKSNKVIKE</sequence>
<dbReference type="EMBL" id="BMAT01000811">
    <property type="protein sequence ID" value="GFR73732.1"/>
    <property type="molecule type" value="Genomic_DNA"/>
</dbReference>
<name>A0AAV4FJW6_9GAST</name>